<dbReference type="InterPro" id="IPR018720">
    <property type="entry name" value="DUF2249"/>
</dbReference>
<evidence type="ECO:0000313" key="4">
    <source>
        <dbReference type="Proteomes" id="UP000070188"/>
    </source>
</evidence>
<dbReference type="STRING" id="1469144.LI90_992"/>
<dbReference type="Gene3D" id="1.20.120.520">
    <property type="entry name" value="nmb1532 protein domain like"/>
    <property type="match status" value="1"/>
</dbReference>
<feature type="domain" description="Hemerythrin-like" evidence="1">
    <location>
        <begin position="22"/>
        <end position="147"/>
    </location>
</feature>
<dbReference type="OrthoDB" id="8451629at2"/>
<name>A0A132MNB5_9ACTN</name>
<proteinExistence type="predicted"/>
<dbReference type="InterPro" id="IPR012312">
    <property type="entry name" value="Hemerythrin-like"/>
</dbReference>
<organism evidence="3 4">
    <name type="scientific">Carbonactinospora thermoautotrophica</name>
    <dbReference type="NCBI Taxonomy" id="1469144"/>
    <lineage>
        <taxon>Bacteria</taxon>
        <taxon>Bacillati</taxon>
        <taxon>Actinomycetota</taxon>
        <taxon>Actinomycetes</taxon>
        <taxon>Kitasatosporales</taxon>
        <taxon>Carbonactinosporaceae</taxon>
        <taxon>Carbonactinospora</taxon>
    </lineage>
</organism>
<evidence type="ECO:0000259" key="2">
    <source>
        <dbReference type="Pfam" id="PF10006"/>
    </source>
</evidence>
<dbReference type="AlphaFoldDB" id="A0A132MNB5"/>
<feature type="domain" description="DUF2249" evidence="2">
    <location>
        <begin position="202"/>
        <end position="271"/>
    </location>
</feature>
<gene>
    <name evidence="3" type="ORF">LI90_992</name>
</gene>
<sequence length="279" mass="30161">MRPSDAAADAQQAACEARQEHVVAAIRAHHAQLARTLVDRTVTVQDSVDRLTVARDGQRAALVSFCEQELLPHAAAEEETLYRAAADLPETRLLARAMIAQHGQLREAVSGLAQARTPAEIAGHTAALRVMFLTHLDAENDLLLPALVDAGVDVASLLEGMHEILGTGRQPEAAAPGTGCTCGGHHDSMGEPGATAELIDGELDVRRLVPAERHRQIFATFRALPEGSAFVLVNDHDPKPLYYQFAAEHPGEFVWEYLESGPQTWRVRIGRPRAGDQCA</sequence>
<dbReference type="RefSeq" id="WP_066884669.1">
    <property type="nucleotide sequence ID" value="NZ_JYIJ01000016.1"/>
</dbReference>
<dbReference type="Pfam" id="PF01814">
    <property type="entry name" value="Hemerythrin"/>
    <property type="match status" value="1"/>
</dbReference>
<dbReference type="EMBL" id="LAXD01000001">
    <property type="protein sequence ID" value="KWW99357.1"/>
    <property type="molecule type" value="Genomic_DNA"/>
</dbReference>
<dbReference type="Proteomes" id="UP000070188">
    <property type="component" value="Unassembled WGS sequence"/>
</dbReference>
<accession>A0A132MNB5</accession>
<keyword evidence="4" id="KW-1185">Reference proteome</keyword>
<dbReference type="PATRIC" id="fig|1469144.10.peg.1109"/>
<dbReference type="Pfam" id="PF10006">
    <property type="entry name" value="DUF2249"/>
    <property type="match status" value="1"/>
</dbReference>
<reference evidence="4" key="1">
    <citation type="submission" date="2015-04" db="EMBL/GenBank/DDBJ databases">
        <title>Physiological reanalysis, assessment of diazotrophy, and genome sequences of multiple isolates of Streptomyces thermoautotrophicus.</title>
        <authorList>
            <person name="MacKellar D.C."/>
            <person name="Lieber L."/>
            <person name="Norman J."/>
            <person name="Bolger A."/>
            <person name="Tobin C."/>
            <person name="Murray J.W."/>
            <person name="Chang R."/>
            <person name="Ford T."/>
            <person name="Nguyen P.Q."/>
            <person name="Woodward J."/>
            <person name="Permingeat H."/>
            <person name="Joshi N.S."/>
            <person name="Silver P.A."/>
            <person name="Usadel B."/>
            <person name="Rutherford A.W."/>
            <person name="Friesen M."/>
            <person name="Prell J."/>
        </authorList>
    </citation>
    <scope>NUCLEOTIDE SEQUENCE [LARGE SCALE GENOMIC DNA]</scope>
    <source>
        <strain evidence="4">H1</strain>
    </source>
</reference>
<evidence type="ECO:0000313" key="3">
    <source>
        <dbReference type="EMBL" id="KWW99357.1"/>
    </source>
</evidence>
<protein>
    <submittedName>
        <fullName evidence="3">Hemerythrin HHE cation binding domain protein</fullName>
    </submittedName>
</protein>
<evidence type="ECO:0000259" key="1">
    <source>
        <dbReference type="Pfam" id="PF01814"/>
    </source>
</evidence>
<comment type="caution">
    <text evidence="3">The sequence shown here is derived from an EMBL/GenBank/DDBJ whole genome shotgun (WGS) entry which is preliminary data.</text>
</comment>